<evidence type="ECO:0000313" key="2">
    <source>
        <dbReference type="EMBL" id="CAF1285304.1"/>
    </source>
</evidence>
<name>A0A815CLK4_9BILA</name>
<accession>A0A815CLK4</accession>
<proteinExistence type="predicted"/>
<organism evidence="2 3">
    <name type="scientific">Rotaria sordida</name>
    <dbReference type="NCBI Taxonomy" id="392033"/>
    <lineage>
        <taxon>Eukaryota</taxon>
        <taxon>Metazoa</taxon>
        <taxon>Spiralia</taxon>
        <taxon>Gnathifera</taxon>
        <taxon>Rotifera</taxon>
        <taxon>Eurotatoria</taxon>
        <taxon>Bdelloidea</taxon>
        <taxon>Philodinida</taxon>
        <taxon>Philodinidae</taxon>
        <taxon>Rotaria</taxon>
    </lineage>
</organism>
<protein>
    <submittedName>
        <fullName evidence="2">Uncharacterized protein</fullName>
    </submittedName>
</protein>
<evidence type="ECO:0000313" key="3">
    <source>
        <dbReference type="Proteomes" id="UP000663870"/>
    </source>
</evidence>
<comment type="caution">
    <text evidence="2">The sequence shown here is derived from an EMBL/GenBank/DDBJ whole genome shotgun (WGS) entry which is preliminary data.</text>
</comment>
<dbReference type="PANTHER" id="PTHR39217:SF1">
    <property type="entry name" value="GLUTATHIONE SYNTHETASE"/>
    <property type="match status" value="1"/>
</dbReference>
<keyword evidence="3" id="KW-1185">Reference proteome</keyword>
<dbReference type="AlphaFoldDB" id="A0A815CLK4"/>
<reference evidence="2" key="1">
    <citation type="submission" date="2021-02" db="EMBL/GenBank/DDBJ databases">
        <authorList>
            <person name="Nowell W R."/>
        </authorList>
    </citation>
    <scope>NUCLEOTIDE SEQUENCE</scope>
</reference>
<dbReference type="Proteomes" id="UP000663870">
    <property type="component" value="Unassembled WGS sequence"/>
</dbReference>
<dbReference type="InterPro" id="IPR053191">
    <property type="entry name" value="DcsG_Biosynth_Enzyme"/>
</dbReference>
<dbReference type="EMBL" id="CAJNOL010001090">
    <property type="protein sequence ID" value="CAF1285304.1"/>
    <property type="molecule type" value="Genomic_DNA"/>
</dbReference>
<dbReference type="SUPFAM" id="SSF56059">
    <property type="entry name" value="Glutathione synthetase ATP-binding domain-like"/>
    <property type="match status" value="1"/>
</dbReference>
<evidence type="ECO:0000313" key="1">
    <source>
        <dbReference type="EMBL" id="CAF0994986.1"/>
    </source>
</evidence>
<sequence length="318" mass="35003">MASCTNSSADDLATKHEKTIIIPPSILAKTDTPIVVILTQELDNTYADDYLRFSVDQLVSKFQMLGAHAIATPWSTTPLALDSSWSSIRYVANLAWGYHTVVDRWEAWLHAWPKDAGIPIVPTLYVDRIDEKTLIDAAAHFATADLIIKPQVAASSFNILRVLVGSSDFTSSPKSMNATAAVDELIRLGIAHSAAMIQPFMSNVVREGELSVLMFDGQLSHAVRKIASPADYRVQFEYGGITSTVDQPSAEMLELAHASLAICPETPTYVRVDMIRNHLTGRLNIMELELIEPDLFLRYAVDGGMAFARAILQVRSQN</sequence>
<dbReference type="EMBL" id="CAJNOH010000311">
    <property type="protein sequence ID" value="CAF0994986.1"/>
    <property type="molecule type" value="Genomic_DNA"/>
</dbReference>
<dbReference type="Proteomes" id="UP000663854">
    <property type="component" value="Unassembled WGS sequence"/>
</dbReference>
<gene>
    <name evidence="2" type="ORF">JXQ802_LOCUS28704</name>
    <name evidence="1" type="ORF">PYM288_LOCUS14316</name>
</gene>
<dbReference type="PANTHER" id="PTHR39217">
    <property type="match status" value="1"/>
</dbReference>